<dbReference type="SUPFAM" id="SSF89155">
    <property type="entry name" value="TorD-like"/>
    <property type="match status" value="1"/>
</dbReference>
<dbReference type="OrthoDB" id="13061at2"/>
<dbReference type="eggNOG" id="COG3381">
    <property type="taxonomic scope" value="Bacteria"/>
</dbReference>
<dbReference type="Pfam" id="PF02613">
    <property type="entry name" value="Nitrate_red_del"/>
    <property type="match status" value="1"/>
</dbReference>
<name>E4TYY6_SULKY</name>
<evidence type="ECO:0008006" key="4">
    <source>
        <dbReference type="Google" id="ProtNLM"/>
    </source>
</evidence>
<dbReference type="EMBL" id="CP002355">
    <property type="protein sequence ID" value="ADR35146.1"/>
    <property type="molecule type" value="Genomic_DNA"/>
</dbReference>
<dbReference type="InterPro" id="IPR020945">
    <property type="entry name" value="DMSO/NO3_reduct_chaperone"/>
</dbReference>
<dbReference type="InterPro" id="IPR036411">
    <property type="entry name" value="TorD-like_sf"/>
</dbReference>
<dbReference type="Gene3D" id="1.10.3480.10">
    <property type="entry name" value="TorD-like"/>
    <property type="match status" value="1"/>
</dbReference>
<dbReference type="Proteomes" id="UP000008721">
    <property type="component" value="Chromosome"/>
</dbReference>
<dbReference type="STRING" id="709032.Sulku_2487"/>
<sequence>MNNEYRLYIYAFLSRVMSNIPDRRFIHDLKNNESLLEIIGEETYQWVKESDEDALYEALNIDYSSMYILNTQPVESFVLDAKNETLVGLQNPVMAFYFTHGFEVNMDQTDIMAPDHLGIEFAFMQTLIYRNELKPQLEFLDQHLFPWVVPYMMGMKSMAETPFYRDMCDFIIEFLSADYEYLSAGNANG</sequence>
<gene>
    <name evidence="2" type="ordered locus">Sulku_2487</name>
</gene>
<keyword evidence="3" id="KW-1185">Reference proteome</keyword>
<reference evidence="2 3" key="1">
    <citation type="journal article" date="2012" name="Stand. Genomic Sci.">
        <title>Complete genome sequence of the sulfur compounds oxidizing chemolithoautotroph Sulfuricurvum kujiense type strain (YK-1(T)).</title>
        <authorList>
            <person name="Han C."/>
            <person name="Kotsyurbenko O."/>
            <person name="Chertkov O."/>
            <person name="Held B."/>
            <person name="Lapidus A."/>
            <person name="Nolan M."/>
            <person name="Lucas S."/>
            <person name="Hammon N."/>
            <person name="Deshpande S."/>
            <person name="Cheng J.F."/>
            <person name="Tapia R."/>
            <person name="Goodwin L.A."/>
            <person name="Pitluck S."/>
            <person name="Liolios K."/>
            <person name="Pagani I."/>
            <person name="Ivanova N."/>
            <person name="Mavromatis K."/>
            <person name="Mikhailova N."/>
            <person name="Pati A."/>
            <person name="Chen A."/>
            <person name="Palaniappan K."/>
            <person name="Land M."/>
            <person name="Hauser L."/>
            <person name="Chang Y.J."/>
            <person name="Jeffries C.D."/>
            <person name="Brambilla E.M."/>
            <person name="Rohde M."/>
            <person name="Spring S."/>
            <person name="Sikorski J."/>
            <person name="Goker M."/>
            <person name="Woyke T."/>
            <person name="Bristow J."/>
            <person name="Eisen J.A."/>
            <person name="Markowitz V."/>
            <person name="Hugenholtz P."/>
            <person name="Kyrpides N.C."/>
            <person name="Klenk H.P."/>
            <person name="Detter J.C."/>
        </authorList>
    </citation>
    <scope>NUCLEOTIDE SEQUENCE [LARGE SCALE GENOMIC DNA]</scope>
    <source>
        <strain evidence="3">ATCC BAA-921 / DSM 16994 / JCM 11577 / YK-1</strain>
    </source>
</reference>
<dbReference type="InterPro" id="IPR050289">
    <property type="entry name" value="TorD/DmsD_chaperones"/>
</dbReference>
<dbReference type="HOGENOM" id="CLU_077650_0_0_7"/>
<evidence type="ECO:0000313" key="3">
    <source>
        <dbReference type="Proteomes" id="UP000008721"/>
    </source>
</evidence>
<dbReference type="RefSeq" id="WP_013461343.1">
    <property type="nucleotide sequence ID" value="NC_014762.1"/>
</dbReference>
<dbReference type="PANTHER" id="PTHR34227">
    <property type="entry name" value="CHAPERONE PROTEIN YCDY"/>
    <property type="match status" value="1"/>
</dbReference>
<evidence type="ECO:0000313" key="2">
    <source>
        <dbReference type="EMBL" id="ADR35146.1"/>
    </source>
</evidence>
<proteinExistence type="predicted"/>
<evidence type="ECO:0000256" key="1">
    <source>
        <dbReference type="ARBA" id="ARBA00023186"/>
    </source>
</evidence>
<dbReference type="PANTHER" id="PTHR34227:SF1">
    <property type="entry name" value="DIMETHYL SULFOXIDE REDUCTASE CHAPERONE-RELATED"/>
    <property type="match status" value="1"/>
</dbReference>
<organism evidence="2 3">
    <name type="scientific">Sulfuricurvum kujiense (strain ATCC BAA-921 / DSM 16994 / JCM 11577 / YK-1)</name>
    <dbReference type="NCBI Taxonomy" id="709032"/>
    <lineage>
        <taxon>Bacteria</taxon>
        <taxon>Pseudomonadati</taxon>
        <taxon>Campylobacterota</taxon>
        <taxon>Epsilonproteobacteria</taxon>
        <taxon>Campylobacterales</taxon>
        <taxon>Sulfurimonadaceae</taxon>
        <taxon>Sulfuricurvum</taxon>
    </lineage>
</organism>
<dbReference type="AlphaFoldDB" id="E4TYY6"/>
<keyword evidence="1" id="KW-0143">Chaperone</keyword>
<accession>E4TYY6</accession>
<dbReference type="KEGG" id="sku:Sulku_2487"/>
<protein>
    <recommendedName>
        <fullName evidence="4">Dehydrogenase</fullName>
    </recommendedName>
</protein>